<feature type="transmembrane region" description="Helical" evidence="1">
    <location>
        <begin position="29"/>
        <end position="45"/>
    </location>
</feature>
<dbReference type="STRING" id="512399.A8709_26545"/>
<dbReference type="InterPro" id="IPR000326">
    <property type="entry name" value="PAP2/HPO"/>
</dbReference>
<dbReference type="InterPro" id="IPR036938">
    <property type="entry name" value="PAP2/HPO_sf"/>
</dbReference>
<keyword evidence="1" id="KW-0472">Membrane</keyword>
<dbReference type="AlphaFoldDB" id="A0A1C1A1I4"/>
<feature type="transmembrane region" description="Helical" evidence="1">
    <location>
        <begin position="57"/>
        <end position="77"/>
    </location>
</feature>
<evidence type="ECO:0000313" key="4">
    <source>
        <dbReference type="Proteomes" id="UP000093309"/>
    </source>
</evidence>
<reference evidence="4" key="1">
    <citation type="submission" date="2016-05" db="EMBL/GenBank/DDBJ databases">
        <title>Paenibacillus oryzae. sp. nov., isolated from the rice root.</title>
        <authorList>
            <person name="Zhang J."/>
            <person name="Zhang X."/>
        </authorList>
    </citation>
    <scope>NUCLEOTIDE SEQUENCE [LARGE SCALE GENOMIC DNA]</scope>
    <source>
        <strain evidence="4">KCTC13222</strain>
    </source>
</reference>
<feature type="domain" description="Phosphatidic acid phosphatase type 2/haloperoxidase" evidence="2">
    <location>
        <begin position="18"/>
        <end position="95"/>
    </location>
</feature>
<comment type="caution">
    <text evidence="3">The sequence shown here is derived from an EMBL/GenBank/DDBJ whole genome shotgun (WGS) entry which is preliminary data.</text>
</comment>
<keyword evidence="1" id="KW-0812">Transmembrane</keyword>
<organism evidence="3 4">
    <name type="scientific">Paenibacillus pectinilyticus</name>
    <dbReference type="NCBI Taxonomy" id="512399"/>
    <lineage>
        <taxon>Bacteria</taxon>
        <taxon>Bacillati</taxon>
        <taxon>Bacillota</taxon>
        <taxon>Bacilli</taxon>
        <taxon>Bacillales</taxon>
        <taxon>Paenibacillaceae</taxon>
        <taxon>Paenibacillus</taxon>
    </lineage>
</organism>
<evidence type="ECO:0000259" key="2">
    <source>
        <dbReference type="Pfam" id="PF01569"/>
    </source>
</evidence>
<dbReference type="EMBL" id="LYPC01000020">
    <property type="protein sequence ID" value="OCT14378.1"/>
    <property type="molecule type" value="Genomic_DNA"/>
</dbReference>
<dbReference type="Gene3D" id="1.20.144.10">
    <property type="entry name" value="Phosphatidic acid phosphatase type 2/haloperoxidase"/>
    <property type="match status" value="1"/>
</dbReference>
<protein>
    <recommendedName>
        <fullName evidence="2">Phosphatidic acid phosphatase type 2/haloperoxidase domain-containing protein</fullName>
    </recommendedName>
</protein>
<dbReference type="RefSeq" id="WP_065853230.1">
    <property type="nucleotide sequence ID" value="NZ_LYPC01000020.1"/>
</dbReference>
<gene>
    <name evidence="3" type="ORF">A8709_26545</name>
</gene>
<keyword evidence="4" id="KW-1185">Reference proteome</keyword>
<name>A0A1C1A1I4_9BACL</name>
<evidence type="ECO:0000313" key="3">
    <source>
        <dbReference type="EMBL" id="OCT14378.1"/>
    </source>
</evidence>
<sequence length="110" mass="12332">MDEGLRMLFHHGGQAAGNHEFPYTFPSKQTLISLTVCGFAAYLLVRHKGNLSLRITATLLVITLFLLVGISRVYFYVQFPSDVLAGYIFGRCLAQLKRDSARDSSYAEQK</sequence>
<dbReference type="Pfam" id="PF01569">
    <property type="entry name" value="PAP2"/>
    <property type="match status" value="1"/>
</dbReference>
<dbReference type="Proteomes" id="UP000093309">
    <property type="component" value="Unassembled WGS sequence"/>
</dbReference>
<keyword evidence="1" id="KW-1133">Transmembrane helix</keyword>
<evidence type="ECO:0000256" key="1">
    <source>
        <dbReference type="SAM" id="Phobius"/>
    </source>
</evidence>
<proteinExistence type="predicted"/>
<accession>A0A1C1A1I4</accession>
<dbReference type="SUPFAM" id="SSF48317">
    <property type="entry name" value="Acid phosphatase/Vanadium-dependent haloperoxidase"/>
    <property type="match status" value="1"/>
</dbReference>